<evidence type="ECO:0000313" key="9">
    <source>
        <dbReference type="EMBL" id="KAK9870424.1"/>
    </source>
</evidence>
<dbReference type="GO" id="GO:0004089">
    <property type="term" value="F:carbonate dehydratase activity"/>
    <property type="evidence" value="ECO:0007669"/>
    <property type="project" value="UniProtKB-EC"/>
</dbReference>
<dbReference type="Proteomes" id="UP001431783">
    <property type="component" value="Unassembled WGS sequence"/>
</dbReference>
<evidence type="ECO:0000256" key="6">
    <source>
        <dbReference type="ARBA" id="ARBA00048348"/>
    </source>
</evidence>
<dbReference type="SUPFAM" id="SSF51069">
    <property type="entry name" value="Carbonic anhydrase"/>
    <property type="match status" value="1"/>
</dbReference>
<dbReference type="CDD" id="cd00326">
    <property type="entry name" value="alpha_CA"/>
    <property type="match status" value="1"/>
</dbReference>
<evidence type="ECO:0000259" key="8">
    <source>
        <dbReference type="PROSITE" id="PS51144"/>
    </source>
</evidence>
<feature type="domain" description="Alpha-carbonic anhydrase" evidence="8">
    <location>
        <begin position="1"/>
        <end position="245"/>
    </location>
</feature>
<sequence>MKTPCRCKERSKKSAPEPIFSPIDLNDEMENIPEEMKEPFAFVGREKMLCTEIMNDGNQITIRFCPKQSPVVIGGGLSHKEYIIDRIDFHWASAHTINRERFPLETHILMYCTEYSGIDEALLKEGAAALSIMHDFADRTSPSISKLLTFIPHISKAVNKPVPYCVISLDDYLPNDTKNYWRYTGSTTDEPVKHGLEWTVFEEMLPLTRIDLGTFTNIFNEVGNLVVSNYKGVQPLPQNAQVYKNSYCCGPSSK</sequence>
<evidence type="ECO:0000256" key="1">
    <source>
        <dbReference type="ARBA" id="ARBA00010718"/>
    </source>
</evidence>
<evidence type="ECO:0000256" key="5">
    <source>
        <dbReference type="ARBA" id="ARBA00023239"/>
    </source>
</evidence>
<organism evidence="9 10">
    <name type="scientific">Henosepilachna vigintioctopunctata</name>
    <dbReference type="NCBI Taxonomy" id="420089"/>
    <lineage>
        <taxon>Eukaryota</taxon>
        <taxon>Metazoa</taxon>
        <taxon>Ecdysozoa</taxon>
        <taxon>Arthropoda</taxon>
        <taxon>Hexapoda</taxon>
        <taxon>Insecta</taxon>
        <taxon>Pterygota</taxon>
        <taxon>Neoptera</taxon>
        <taxon>Endopterygota</taxon>
        <taxon>Coleoptera</taxon>
        <taxon>Polyphaga</taxon>
        <taxon>Cucujiformia</taxon>
        <taxon>Coccinelloidea</taxon>
        <taxon>Coccinellidae</taxon>
        <taxon>Epilachninae</taxon>
        <taxon>Epilachnini</taxon>
        <taxon>Henosepilachna</taxon>
    </lineage>
</organism>
<reference evidence="9 10" key="1">
    <citation type="submission" date="2023-03" db="EMBL/GenBank/DDBJ databases">
        <title>Genome insight into feeding habits of ladybird beetles.</title>
        <authorList>
            <person name="Li H.-S."/>
            <person name="Huang Y.-H."/>
            <person name="Pang H."/>
        </authorList>
    </citation>
    <scope>NUCLEOTIDE SEQUENCE [LARGE SCALE GENOMIC DNA]</scope>
    <source>
        <strain evidence="9">SYSU_2023b</strain>
        <tissue evidence="9">Whole body</tissue>
    </source>
</reference>
<comment type="similarity">
    <text evidence="1">Belongs to the alpha-carbonic anhydrase family.</text>
</comment>
<evidence type="ECO:0000256" key="7">
    <source>
        <dbReference type="SAM" id="MobiDB-lite"/>
    </source>
</evidence>
<dbReference type="PANTHER" id="PTHR18952">
    <property type="entry name" value="CARBONIC ANHYDRASE"/>
    <property type="match status" value="1"/>
</dbReference>
<dbReference type="Gene3D" id="3.10.200.10">
    <property type="entry name" value="Alpha carbonic anhydrase"/>
    <property type="match status" value="1"/>
</dbReference>
<dbReference type="InterPro" id="IPR036398">
    <property type="entry name" value="CA_dom_sf"/>
</dbReference>
<keyword evidence="3" id="KW-0479">Metal-binding</keyword>
<dbReference type="InterPro" id="IPR023561">
    <property type="entry name" value="Carbonic_anhydrase_a-class"/>
</dbReference>
<evidence type="ECO:0000313" key="10">
    <source>
        <dbReference type="Proteomes" id="UP001431783"/>
    </source>
</evidence>
<accession>A0AAW1TJK4</accession>
<protein>
    <recommendedName>
        <fullName evidence="2">carbonic anhydrase</fullName>
        <ecNumber evidence="2">4.2.1.1</ecNumber>
    </recommendedName>
</protein>
<evidence type="ECO:0000256" key="2">
    <source>
        <dbReference type="ARBA" id="ARBA00012925"/>
    </source>
</evidence>
<keyword evidence="10" id="KW-1185">Reference proteome</keyword>
<dbReference type="Pfam" id="PF00194">
    <property type="entry name" value="Carb_anhydrase"/>
    <property type="match status" value="1"/>
</dbReference>
<feature type="region of interest" description="Disordered" evidence="7">
    <location>
        <begin position="1"/>
        <end position="24"/>
    </location>
</feature>
<name>A0AAW1TJK4_9CUCU</name>
<feature type="compositionally biased region" description="Basic and acidic residues" evidence="7">
    <location>
        <begin position="1"/>
        <end position="15"/>
    </location>
</feature>
<dbReference type="AlphaFoldDB" id="A0AAW1TJK4"/>
<dbReference type="InterPro" id="IPR001148">
    <property type="entry name" value="CA_dom"/>
</dbReference>
<dbReference type="EMBL" id="JARQZJ010000003">
    <property type="protein sequence ID" value="KAK9870424.1"/>
    <property type="molecule type" value="Genomic_DNA"/>
</dbReference>
<comment type="caution">
    <text evidence="9">The sequence shown here is derived from an EMBL/GenBank/DDBJ whole genome shotgun (WGS) entry which is preliminary data.</text>
</comment>
<evidence type="ECO:0000256" key="4">
    <source>
        <dbReference type="ARBA" id="ARBA00022833"/>
    </source>
</evidence>
<proteinExistence type="inferred from homology"/>
<dbReference type="GO" id="GO:0008270">
    <property type="term" value="F:zinc ion binding"/>
    <property type="evidence" value="ECO:0007669"/>
    <property type="project" value="InterPro"/>
</dbReference>
<keyword evidence="5" id="KW-0456">Lyase</keyword>
<evidence type="ECO:0000256" key="3">
    <source>
        <dbReference type="ARBA" id="ARBA00022723"/>
    </source>
</evidence>
<dbReference type="PANTHER" id="PTHR18952:SF265">
    <property type="entry name" value="CARBONIC ANHYDRASE"/>
    <property type="match status" value="1"/>
</dbReference>
<dbReference type="SMART" id="SM01057">
    <property type="entry name" value="Carb_anhydrase"/>
    <property type="match status" value="1"/>
</dbReference>
<keyword evidence="4" id="KW-0862">Zinc</keyword>
<gene>
    <name evidence="9" type="ORF">WA026_007994</name>
</gene>
<dbReference type="EC" id="4.2.1.1" evidence="2"/>
<dbReference type="PROSITE" id="PS51144">
    <property type="entry name" value="ALPHA_CA_2"/>
    <property type="match status" value="1"/>
</dbReference>
<comment type="catalytic activity">
    <reaction evidence="6">
        <text>hydrogencarbonate + H(+) = CO2 + H2O</text>
        <dbReference type="Rhea" id="RHEA:10748"/>
        <dbReference type="ChEBI" id="CHEBI:15377"/>
        <dbReference type="ChEBI" id="CHEBI:15378"/>
        <dbReference type="ChEBI" id="CHEBI:16526"/>
        <dbReference type="ChEBI" id="CHEBI:17544"/>
        <dbReference type="EC" id="4.2.1.1"/>
    </reaction>
</comment>